<dbReference type="InterPro" id="IPR050581">
    <property type="entry name" value="CRR_secretory_protein"/>
</dbReference>
<accession>A0AAD7L0B5</accession>
<keyword evidence="9" id="KW-1185">Reference proteome</keyword>
<dbReference type="PROSITE" id="PS51473">
    <property type="entry name" value="GNK2"/>
    <property type="match status" value="1"/>
</dbReference>
<feature type="domain" description="Gnk2-homologous" evidence="7">
    <location>
        <begin position="51"/>
        <end position="153"/>
    </location>
</feature>
<dbReference type="GO" id="GO:0005576">
    <property type="term" value="C:extracellular region"/>
    <property type="evidence" value="ECO:0007669"/>
    <property type="project" value="UniProtKB-SubCell"/>
</dbReference>
<reference evidence="8" key="1">
    <citation type="journal article" date="2023" name="Science">
        <title>Elucidation of the pathway for biosynthesis of saponin adjuvants from the soapbark tree.</title>
        <authorList>
            <person name="Reed J."/>
            <person name="Orme A."/>
            <person name="El-Demerdash A."/>
            <person name="Owen C."/>
            <person name="Martin L.B.B."/>
            <person name="Misra R.C."/>
            <person name="Kikuchi S."/>
            <person name="Rejzek M."/>
            <person name="Martin A.C."/>
            <person name="Harkess A."/>
            <person name="Leebens-Mack J."/>
            <person name="Louveau T."/>
            <person name="Stephenson M.J."/>
            <person name="Osbourn A."/>
        </authorList>
    </citation>
    <scope>NUCLEOTIDE SEQUENCE</scope>
    <source>
        <strain evidence="8">S10</strain>
    </source>
</reference>
<comment type="subcellular location">
    <subcellularLocation>
        <location evidence="1">Secreted</location>
    </subcellularLocation>
</comment>
<dbReference type="KEGG" id="qsa:O6P43_028706"/>
<evidence type="ECO:0000256" key="1">
    <source>
        <dbReference type="ARBA" id="ARBA00004613"/>
    </source>
</evidence>
<dbReference type="Proteomes" id="UP001163823">
    <property type="component" value="Chromosome 12"/>
</dbReference>
<evidence type="ECO:0000256" key="5">
    <source>
        <dbReference type="ARBA" id="ARBA00023180"/>
    </source>
</evidence>
<feature type="non-terminal residue" evidence="8">
    <location>
        <position position="1"/>
    </location>
</feature>
<sequence length="171" mass="19087">PLSTPSTIINLLAIIFIFSKLSKMSSSVKLIASSFLLLTFAFLLQTSLGANPLFHFCSNPKNFTTNSPYYGNLKTLISFLNHKTPATGFGLSSVGQYQNQAHGLALCRGDVSSSDCKTCVKEASSEILKRCQYNKGAIIWYDNCLFKYLDEDFLGQIDTKNKFYYVELEQC</sequence>
<evidence type="ECO:0000256" key="6">
    <source>
        <dbReference type="ARBA" id="ARBA00038515"/>
    </source>
</evidence>
<evidence type="ECO:0000313" key="9">
    <source>
        <dbReference type="Proteomes" id="UP001163823"/>
    </source>
</evidence>
<dbReference type="FunFam" id="3.30.430.20:FF:000009">
    <property type="entry name" value="Cysteine-rich receptor-like protein kinase 28"/>
    <property type="match status" value="1"/>
</dbReference>
<comment type="similarity">
    <text evidence="6">Belongs to the cysteine-rich repeat secretory protein family.</text>
</comment>
<name>A0AAD7L0B5_QUISA</name>
<evidence type="ECO:0000256" key="2">
    <source>
        <dbReference type="ARBA" id="ARBA00022525"/>
    </source>
</evidence>
<evidence type="ECO:0000256" key="4">
    <source>
        <dbReference type="ARBA" id="ARBA00022737"/>
    </source>
</evidence>
<protein>
    <submittedName>
        <fullName evidence="8">Cysteine-rich repeat secretory protein</fullName>
    </submittedName>
</protein>
<comment type="caution">
    <text evidence="8">The sequence shown here is derived from an EMBL/GenBank/DDBJ whole genome shotgun (WGS) entry which is preliminary data.</text>
</comment>
<keyword evidence="3" id="KW-0732">Signal</keyword>
<evidence type="ECO:0000256" key="3">
    <source>
        <dbReference type="ARBA" id="ARBA00022729"/>
    </source>
</evidence>
<dbReference type="PANTHER" id="PTHR32411">
    <property type="entry name" value="CYSTEINE-RICH REPEAT SECRETORY PROTEIN 38-RELATED"/>
    <property type="match status" value="1"/>
</dbReference>
<dbReference type="AlphaFoldDB" id="A0AAD7L0B5"/>
<evidence type="ECO:0000259" key="7">
    <source>
        <dbReference type="PROSITE" id="PS51473"/>
    </source>
</evidence>
<keyword evidence="5" id="KW-0325">Glycoprotein</keyword>
<proteinExistence type="inferred from homology"/>
<dbReference type="PANTHER" id="PTHR32411:SF43">
    <property type="entry name" value="CYSTEINE-RICH REPEAT SECRETORY PROTEIN 38"/>
    <property type="match status" value="1"/>
</dbReference>
<evidence type="ECO:0000313" key="8">
    <source>
        <dbReference type="EMBL" id="KAJ7948190.1"/>
    </source>
</evidence>
<dbReference type="Pfam" id="PF01657">
    <property type="entry name" value="Stress-antifung"/>
    <property type="match status" value="1"/>
</dbReference>
<dbReference type="InterPro" id="IPR038408">
    <property type="entry name" value="GNK2_sf"/>
</dbReference>
<dbReference type="Gene3D" id="3.30.430.20">
    <property type="entry name" value="Gnk2 domain, C-X8-C-X2-C motif"/>
    <property type="match status" value="1"/>
</dbReference>
<dbReference type="CDD" id="cd23509">
    <property type="entry name" value="Gnk2-like"/>
    <property type="match status" value="1"/>
</dbReference>
<dbReference type="EMBL" id="JARAOO010000012">
    <property type="protein sequence ID" value="KAJ7948190.1"/>
    <property type="molecule type" value="Genomic_DNA"/>
</dbReference>
<dbReference type="InterPro" id="IPR002902">
    <property type="entry name" value="GNK2"/>
</dbReference>
<organism evidence="8 9">
    <name type="scientific">Quillaja saponaria</name>
    <name type="common">Soap bark tree</name>
    <dbReference type="NCBI Taxonomy" id="32244"/>
    <lineage>
        <taxon>Eukaryota</taxon>
        <taxon>Viridiplantae</taxon>
        <taxon>Streptophyta</taxon>
        <taxon>Embryophyta</taxon>
        <taxon>Tracheophyta</taxon>
        <taxon>Spermatophyta</taxon>
        <taxon>Magnoliopsida</taxon>
        <taxon>eudicotyledons</taxon>
        <taxon>Gunneridae</taxon>
        <taxon>Pentapetalae</taxon>
        <taxon>rosids</taxon>
        <taxon>fabids</taxon>
        <taxon>Fabales</taxon>
        <taxon>Quillajaceae</taxon>
        <taxon>Quillaja</taxon>
    </lineage>
</organism>
<gene>
    <name evidence="8" type="ORF">O6P43_028706</name>
</gene>
<keyword evidence="4" id="KW-0677">Repeat</keyword>
<keyword evidence="2" id="KW-0964">Secreted</keyword>